<feature type="region of interest" description="Disordered" evidence="1">
    <location>
        <begin position="539"/>
        <end position="595"/>
    </location>
</feature>
<feature type="region of interest" description="Disordered" evidence="1">
    <location>
        <begin position="237"/>
        <end position="288"/>
    </location>
</feature>
<evidence type="ECO:0000313" key="3">
    <source>
        <dbReference type="Proteomes" id="UP001218218"/>
    </source>
</evidence>
<reference evidence="2" key="1">
    <citation type="submission" date="2023-03" db="EMBL/GenBank/DDBJ databases">
        <title>Massive genome expansion in bonnet fungi (Mycena s.s.) driven by repeated elements and novel gene families across ecological guilds.</title>
        <authorList>
            <consortium name="Lawrence Berkeley National Laboratory"/>
            <person name="Harder C.B."/>
            <person name="Miyauchi S."/>
            <person name="Viragh M."/>
            <person name="Kuo A."/>
            <person name="Thoen E."/>
            <person name="Andreopoulos B."/>
            <person name="Lu D."/>
            <person name="Skrede I."/>
            <person name="Drula E."/>
            <person name="Henrissat B."/>
            <person name="Morin E."/>
            <person name="Kohler A."/>
            <person name="Barry K."/>
            <person name="LaButti K."/>
            <person name="Morin E."/>
            <person name="Salamov A."/>
            <person name="Lipzen A."/>
            <person name="Mereny Z."/>
            <person name="Hegedus B."/>
            <person name="Baldrian P."/>
            <person name="Stursova M."/>
            <person name="Weitz H."/>
            <person name="Taylor A."/>
            <person name="Grigoriev I.V."/>
            <person name="Nagy L.G."/>
            <person name="Martin F."/>
            <person name="Kauserud H."/>
        </authorList>
    </citation>
    <scope>NUCLEOTIDE SEQUENCE</scope>
    <source>
        <strain evidence="2">CBHHK002</strain>
    </source>
</reference>
<dbReference type="EMBL" id="JARIHO010000001">
    <property type="protein sequence ID" value="KAJ7367584.1"/>
    <property type="molecule type" value="Genomic_DNA"/>
</dbReference>
<feature type="compositionally biased region" description="Acidic residues" evidence="1">
    <location>
        <begin position="11"/>
        <end position="24"/>
    </location>
</feature>
<feature type="compositionally biased region" description="Low complexity" evidence="1">
    <location>
        <begin position="367"/>
        <end position="398"/>
    </location>
</feature>
<feature type="region of interest" description="Disordered" evidence="1">
    <location>
        <begin position="367"/>
        <end position="422"/>
    </location>
</feature>
<name>A0AAD7F417_9AGAR</name>
<feature type="region of interest" description="Disordered" evidence="1">
    <location>
        <begin position="1"/>
        <end position="83"/>
    </location>
</feature>
<evidence type="ECO:0000313" key="2">
    <source>
        <dbReference type="EMBL" id="KAJ7367584.1"/>
    </source>
</evidence>
<dbReference type="AlphaFoldDB" id="A0AAD7F417"/>
<sequence>MLKPVDGQDITNEETNGESDDDELPQLPDGLITMDPVPEEDVSHQKAGSSKGRSPAASARSQSKGKGKAVSAPAKAPMSVPQPAAPTPVLPLIANPDLLAAPTDSMAAPESSPAPFGDLGDLGDLVSCDFTSEDLLREGAAFDYEVELSDVLARNNPPVTDTVSDTSSVFSQTLSTSISDTLALHAFSPPSELLLAFTPSRTSASLASSSTSTPAADALSVLPPHFEFGATPPASAPFTFTSSTREPRASSTSADHDAYPGVANATGTQTGTNTVSLPTRPKPKPKHRVPSALARFNAVLAAHASPVPSVHMAAGPAIATPATLTALSSTPAAVTPTVATPAAAPSMPSSTLAAAAVTPTVATPVAGLSAPSSTSATVTSTPNSSTPSGPTTSSSTPATPTPAPVVYLQSRPMGNPPQGHALGAPVVALVTAKKQGRPRKNPAPEVWANEVGVNEGTGSGMSAAAWAEMMRINKEATALRKQTAEQLQRSREMAMDGNAAAGKKRAHPDDGVFVMQRPKRAAKVLLNADGTEMIRPMKGRRGELRGGERLGGSFDLDTMQVRGDEELGSRLQRGKRKAVEGDASKAPARKCRRKS</sequence>
<accession>A0AAD7F417</accession>
<feature type="compositionally biased region" description="Polar residues" evidence="1">
    <location>
        <begin position="238"/>
        <end position="253"/>
    </location>
</feature>
<keyword evidence="3" id="KW-1185">Reference proteome</keyword>
<proteinExistence type="predicted"/>
<organism evidence="2 3">
    <name type="scientific">Mycena albidolilacea</name>
    <dbReference type="NCBI Taxonomy" id="1033008"/>
    <lineage>
        <taxon>Eukaryota</taxon>
        <taxon>Fungi</taxon>
        <taxon>Dikarya</taxon>
        <taxon>Basidiomycota</taxon>
        <taxon>Agaricomycotina</taxon>
        <taxon>Agaricomycetes</taxon>
        <taxon>Agaricomycetidae</taxon>
        <taxon>Agaricales</taxon>
        <taxon>Marasmiineae</taxon>
        <taxon>Mycenaceae</taxon>
        <taxon>Mycena</taxon>
    </lineage>
</organism>
<comment type="caution">
    <text evidence="2">The sequence shown here is derived from an EMBL/GenBank/DDBJ whole genome shotgun (WGS) entry which is preliminary data.</text>
</comment>
<feature type="compositionally biased region" description="Low complexity" evidence="1">
    <location>
        <begin position="262"/>
        <end position="275"/>
    </location>
</feature>
<gene>
    <name evidence="2" type="ORF">DFH08DRAFT_946571</name>
</gene>
<evidence type="ECO:0000256" key="1">
    <source>
        <dbReference type="SAM" id="MobiDB-lite"/>
    </source>
</evidence>
<protein>
    <submittedName>
        <fullName evidence="2">Uncharacterized protein</fullName>
    </submittedName>
</protein>
<dbReference type="Proteomes" id="UP001218218">
    <property type="component" value="Unassembled WGS sequence"/>
</dbReference>